<keyword evidence="2" id="KW-0378">Hydrolase</keyword>
<evidence type="ECO:0000313" key="2">
    <source>
        <dbReference type="EMBL" id="SFN47112.1"/>
    </source>
</evidence>
<evidence type="ECO:0000259" key="1">
    <source>
        <dbReference type="Pfam" id="PF07143"/>
    </source>
</evidence>
<dbReference type="PANTHER" id="PTHR38591">
    <property type="entry name" value="HYDROLASE"/>
    <property type="match status" value="1"/>
</dbReference>
<dbReference type="InterPro" id="IPR010791">
    <property type="entry name" value="AttH_dom"/>
</dbReference>
<protein>
    <submittedName>
        <fullName evidence="2">Predicted secreted hydrolase</fullName>
    </submittedName>
</protein>
<dbReference type="Pfam" id="PF07143">
    <property type="entry name" value="CrtC"/>
    <property type="match status" value="1"/>
</dbReference>
<dbReference type="OrthoDB" id="9770826at2"/>
<dbReference type="InterPro" id="IPR023374">
    <property type="entry name" value="AttH-like_dom_sf"/>
</dbReference>
<name>A0A1I4Z9Y4_9HYPH</name>
<organism evidence="2 3">
    <name type="scientific">Cohaesibacter marisflavi</name>
    <dbReference type="NCBI Taxonomy" id="655353"/>
    <lineage>
        <taxon>Bacteria</taxon>
        <taxon>Pseudomonadati</taxon>
        <taxon>Pseudomonadota</taxon>
        <taxon>Alphaproteobacteria</taxon>
        <taxon>Hyphomicrobiales</taxon>
        <taxon>Cohaesibacteraceae</taxon>
    </lineage>
</organism>
<dbReference type="Proteomes" id="UP000199236">
    <property type="component" value="Unassembled WGS sequence"/>
</dbReference>
<proteinExistence type="predicted"/>
<dbReference type="AlphaFoldDB" id="A0A1I4Z9Y4"/>
<evidence type="ECO:0000313" key="3">
    <source>
        <dbReference type="Proteomes" id="UP000199236"/>
    </source>
</evidence>
<dbReference type="Gene3D" id="2.40.370.10">
    <property type="entry name" value="AttH-like domain"/>
    <property type="match status" value="2"/>
</dbReference>
<gene>
    <name evidence="2" type="ORF">SAMN04488056_10110</name>
</gene>
<dbReference type="PANTHER" id="PTHR38591:SF1">
    <property type="entry name" value="BLL1000 PROTEIN"/>
    <property type="match status" value="1"/>
</dbReference>
<dbReference type="RefSeq" id="WP_090067607.1">
    <property type="nucleotide sequence ID" value="NZ_FOVR01000001.1"/>
</dbReference>
<dbReference type="SUPFAM" id="SSF159245">
    <property type="entry name" value="AttH-like"/>
    <property type="match status" value="1"/>
</dbReference>
<dbReference type="EMBL" id="FOVR01000001">
    <property type="protein sequence ID" value="SFN47112.1"/>
    <property type="molecule type" value="Genomic_DNA"/>
</dbReference>
<dbReference type="GO" id="GO:0016787">
    <property type="term" value="F:hydrolase activity"/>
    <property type="evidence" value="ECO:0007669"/>
    <property type="project" value="UniProtKB-KW"/>
</dbReference>
<dbReference type="Pfam" id="PF17186">
    <property type="entry name" value="Lipocalin_9"/>
    <property type="match status" value="1"/>
</dbReference>
<dbReference type="STRING" id="655353.SAMN04488056_10110"/>
<keyword evidence="3" id="KW-1185">Reference proteome</keyword>
<reference evidence="2 3" key="1">
    <citation type="submission" date="2016-10" db="EMBL/GenBank/DDBJ databases">
        <authorList>
            <person name="de Groot N.N."/>
        </authorList>
    </citation>
    <scope>NUCLEOTIDE SEQUENCE [LARGE SCALE GENOMIC DNA]</scope>
    <source>
        <strain evidence="2 3">CGMCC 1.9157</strain>
    </source>
</reference>
<sequence length="331" mass="36327">MPSAEMTPQSPSLPLDGPGPLLDAATDLVWKPDYENDSWFYFGQYEVNGETINYLFHAMIIPLPEIGDAVQLIVAISNETTGWYKADDRIMPLSKAEVKEGFDIKMPNGFIRGTLGNIDLEATLGDGSGKIALHIAAPGPVIYNAGVGEFTGMDMHIHQYSIPRLATSGTIEIEGKSYEVEGTSWFDRQWQLLSKVPVSKLKWSWIGMTLDTGEALSVWSCPMQPGGSPRAWATLLKADGTQMVIPVDPTLGATGEWKSDVTNYRYPTHWTVRIPEMDAVLDVAPRPLKQEVVSKEAPVLSKYEGASRVTGTWQGKSVTGFGYVELVGNWS</sequence>
<feature type="domain" description="AttH" evidence="1">
    <location>
        <begin position="117"/>
        <end position="190"/>
    </location>
</feature>
<accession>A0A1I4Z9Y4</accession>